<proteinExistence type="inferred from homology"/>
<comment type="similarity">
    <text evidence="1">Belongs to the peptidase S51 family.</text>
</comment>
<evidence type="ECO:0000256" key="1">
    <source>
        <dbReference type="ARBA" id="ARBA00006534"/>
    </source>
</evidence>
<dbReference type="InterPro" id="IPR029062">
    <property type="entry name" value="Class_I_gatase-like"/>
</dbReference>
<comment type="caution">
    <text evidence="5">The sequence shown here is derived from an EMBL/GenBank/DDBJ whole genome shotgun (WGS) entry which is preliminary data.</text>
</comment>
<evidence type="ECO:0000313" key="6">
    <source>
        <dbReference type="Proteomes" id="UP001165079"/>
    </source>
</evidence>
<dbReference type="Proteomes" id="UP001165079">
    <property type="component" value="Unassembled WGS sequence"/>
</dbReference>
<evidence type="ECO:0000256" key="4">
    <source>
        <dbReference type="ARBA" id="ARBA00022825"/>
    </source>
</evidence>
<keyword evidence="6" id="KW-1185">Reference proteome</keyword>
<dbReference type="PANTHER" id="PTHR20842">
    <property type="entry name" value="PROTEASE S51 ALPHA-ASPARTYL DIPEPTIDASE"/>
    <property type="match status" value="1"/>
</dbReference>
<sequence>MDKDDAMKLLLTSGGVSNQSIRDALADMLGKPIEEATALCVPTAMYGMYPRTAVMTWRQIAGQTSTPMVELGWKSVGMLELTALPSIGADNWVPLVRETDALLVCGGDVLYLDHWMRKSGLAELLPSLTETVYVGLSAGSMVMAPHVGEEFVGWKPSGGGDSALGMVDFSIFPHLDNPMCPENTMADAEKWAERVPVPGYALDDESAITVVDGTIAVVSEGHWRHFEG</sequence>
<keyword evidence="3" id="KW-0378">Hydrolase</keyword>
<accession>A0A9W6W9A0</accession>
<keyword evidence="2" id="KW-0645">Protease</keyword>
<dbReference type="PANTHER" id="PTHR20842:SF0">
    <property type="entry name" value="ALPHA-ASPARTYL DIPEPTIDASE"/>
    <property type="match status" value="1"/>
</dbReference>
<evidence type="ECO:0000313" key="5">
    <source>
        <dbReference type="EMBL" id="GLZ78379.1"/>
    </source>
</evidence>
<dbReference type="SUPFAM" id="SSF52317">
    <property type="entry name" value="Class I glutamine amidotransferase-like"/>
    <property type="match status" value="1"/>
</dbReference>
<dbReference type="Pfam" id="PF03575">
    <property type="entry name" value="Peptidase_S51"/>
    <property type="match status" value="1"/>
</dbReference>
<dbReference type="GO" id="GO:0008236">
    <property type="term" value="F:serine-type peptidase activity"/>
    <property type="evidence" value="ECO:0007669"/>
    <property type="project" value="UniProtKB-KW"/>
</dbReference>
<dbReference type="InterPro" id="IPR005320">
    <property type="entry name" value="Peptidase_S51"/>
</dbReference>
<protein>
    <submittedName>
        <fullName evidence="5">Peptidase E</fullName>
    </submittedName>
</protein>
<dbReference type="AlphaFoldDB" id="A0A9W6W9A0"/>
<dbReference type="Gene3D" id="3.40.50.880">
    <property type="match status" value="1"/>
</dbReference>
<dbReference type="EMBL" id="BSTX01000002">
    <property type="protein sequence ID" value="GLZ78379.1"/>
    <property type="molecule type" value="Genomic_DNA"/>
</dbReference>
<evidence type="ECO:0000256" key="3">
    <source>
        <dbReference type="ARBA" id="ARBA00022801"/>
    </source>
</evidence>
<gene>
    <name evidence="5" type="ORF">Afil01_31860</name>
</gene>
<keyword evidence="4" id="KW-0720">Serine protease</keyword>
<reference evidence="5" key="1">
    <citation type="submission" date="2023-03" db="EMBL/GenBank/DDBJ databases">
        <title>Actinorhabdospora filicis NBRC 111898.</title>
        <authorList>
            <person name="Ichikawa N."/>
            <person name="Sato H."/>
            <person name="Tonouchi N."/>
        </authorList>
    </citation>
    <scope>NUCLEOTIDE SEQUENCE</scope>
    <source>
        <strain evidence="5">NBRC 111898</strain>
    </source>
</reference>
<organism evidence="5 6">
    <name type="scientific">Actinorhabdospora filicis</name>
    <dbReference type="NCBI Taxonomy" id="1785913"/>
    <lineage>
        <taxon>Bacteria</taxon>
        <taxon>Bacillati</taxon>
        <taxon>Actinomycetota</taxon>
        <taxon>Actinomycetes</taxon>
        <taxon>Micromonosporales</taxon>
        <taxon>Micromonosporaceae</taxon>
        <taxon>Actinorhabdospora</taxon>
    </lineage>
</organism>
<evidence type="ECO:0000256" key="2">
    <source>
        <dbReference type="ARBA" id="ARBA00022670"/>
    </source>
</evidence>
<name>A0A9W6W9A0_9ACTN</name>
<dbReference type="GO" id="GO:0006508">
    <property type="term" value="P:proteolysis"/>
    <property type="evidence" value="ECO:0007669"/>
    <property type="project" value="UniProtKB-KW"/>
</dbReference>